<dbReference type="STRING" id="29655.A0A0K9NQA0"/>
<keyword evidence="3" id="KW-1185">Reference proteome</keyword>
<comment type="caution">
    <text evidence="2">The sequence shown here is derived from an EMBL/GenBank/DDBJ whole genome shotgun (WGS) entry which is preliminary data.</text>
</comment>
<evidence type="ECO:0000313" key="3">
    <source>
        <dbReference type="Proteomes" id="UP000036987"/>
    </source>
</evidence>
<feature type="domain" description="Reverse transcriptase zinc-binding" evidence="1">
    <location>
        <begin position="2"/>
        <end position="52"/>
    </location>
</feature>
<organism evidence="2 3">
    <name type="scientific">Zostera marina</name>
    <name type="common">Eelgrass</name>
    <dbReference type="NCBI Taxonomy" id="29655"/>
    <lineage>
        <taxon>Eukaryota</taxon>
        <taxon>Viridiplantae</taxon>
        <taxon>Streptophyta</taxon>
        <taxon>Embryophyta</taxon>
        <taxon>Tracheophyta</taxon>
        <taxon>Spermatophyta</taxon>
        <taxon>Magnoliopsida</taxon>
        <taxon>Liliopsida</taxon>
        <taxon>Zosteraceae</taxon>
        <taxon>Zostera</taxon>
    </lineage>
</organism>
<dbReference type="AlphaFoldDB" id="A0A0K9NQA0"/>
<reference evidence="3" key="1">
    <citation type="journal article" date="2016" name="Nature">
        <title>The genome of the seagrass Zostera marina reveals angiosperm adaptation to the sea.</title>
        <authorList>
            <person name="Olsen J.L."/>
            <person name="Rouze P."/>
            <person name="Verhelst B."/>
            <person name="Lin Y.-C."/>
            <person name="Bayer T."/>
            <person name="Collen J."/>
            <person name="Dattolo E."/>
            <person name="De Paoli E."/>
            <person name="Dittami S."/>
            <person name="Maumus F."/>
            <person name="Michel G."/>
            <person name="Kersting A."/>
            <person name="Lauritano C."/>
            <person name="Lohaus R."/>
            <person name="Toepel M."/>
            <person name="Tonon T."/>
            <person name="Vanneste K."/>
            <person name="Amirebrahimi M."/>
            <person name="Brakel J."/>
            <person name="Bostroem C."/>
            <person name="Chovatia M."/>
            <person name="Grimwood J."/>
            <person name="Jenkins J.W."/>
            <person name="Jueterbock A."/>
            <person name="Mraz A."/>
            <person name="Stam W.T."/>
            <person name="Tice H."/>
            <person name="Bornberg-Bauer E."/>
            <person name="Green P.J."/>
            <person name="Pearson G.A."/>
            <person name="Procaccini G."/>
            <person name="Duarte C.M."/>
            <person name="Schmutz J."/>
            <person name="Reusch T.B.H."/>
            <person name="Van de Peer Y."/>
        </authorList>
    </citation>
    <scope>NUCLEOTIDE SEQUENCE [LARGE SCALE GENOMIC DNA]</scope>
    <source>
        <strain evidence="3">cv. Finnish</strain>
    </source>
</reference>
<evidence type="ECO:0000313" key="2">
    <source>
        <dbReference type="EMBL" id="KMZ58788.1"/>
    </source>
</evidence>
<gene>
    <name evidence="2" type="ORF">ZOSMA_7415G00010</name>
</gene>
<proteinExistence type="predicted"/>
<dbReference type="Pfam" id="PF13966">
    <property type="entry name" value="zf-RVT"/>
    <property type="match status" value="1"/>
</dbReference>
<dbReference type="OrthoDB" id="787056at2759"/>
<protein>
    <recommendedName>
        <fullName evidence="1">Reverse transcriptase zinc-binding domain-containing protein</fullName>
    </recommendedName>
</protein>
<dbReference type="InterPro" id="IPR026960">
    <property type="entry name" value="RVT-Znf"/>
</dbReference>
<accession>A0A0K9NQA0</accession>
<evidence type="ECO:0000259" key="1">
    <source>
        <dbReference type="Pfam" id="PF13966"/>
    </source>
</evidence>
<dbReference type="Proteomes" id="UP000036987">
    <property type="component" value="Unassembled WGS sequence"/>
</dbReference>
<dbReference type="EMBL" id="LFYR01001884">
    <property type="protein sequence ID" value="KMZ58788.1"/>
    <property type="molecule type" value="Genomic_DNA"/>
</dbReference>
<sequence length="98" mass="11743">MTMWRVNLRKITTQDKLIGWEYPQPKECWLCTTELESFDHIYFGCSYSRDVWRQIRRHIGDFLTPTDVGIESYMNWADTRTRRSPAWGMCWTILGSTT</sequence>
<name>A0A0K9NQA0_ZOSMR</name>